<comment type="similarity">
    <text evidence="6">Belongs to the AUP1 family.</text>
</comment>
<feature type="transmembrane region" description="Helical" evidence="10">
    <location>
        <begin position="26"/>
        <end position="56"/>
    </location>
</feature>
<feature type="compositionally biased region" description="Low complexity" evidence="9">
    <location>
        <begin position="350"/>
        <end position="372"/>
    </location>
</feature>
<accession>A0A023FAJ5</accession>
<keyword evidence="10" id="KW-1133">Transmembrane helix</keyword>
<dbReference type="EMBL" id="GBBI01000774">
    <property type="protein sequence ID" value="JAC17938.1"/>
    <property type="molecule type" value="mRNA"/>
</dbReference>
<evidence type="ECO:0000256" key="8">
    <source>
        <dbReference type="ARBA" id="ARBA00035713"/>
    </source>
</evidence>
<organism evidence="12">
    <name type="scientific">Triatoma infestans</name>
    <name type="common">Assassin bug</name>
    <dbReference type="NCBI Taxonomy" id="30076"/>
    <lineage>
        <taxon>Eukaryota</taxon>
        <taxon>Metazoa</taxon>
        <taxon>Ecdysozoa</taxon>
        <taxon>Arthropoda</taxon>
        <taxon>Hexapoda</taxon>
        <taxon>Insecta</taxon>
        <taxon>Pterygota</taxon>
        <taxon>Neoptera</taxon>
        <taxon>Paraneoptera</taxon>
        <taxon>Hemiptera</taxon>
        <taxon>Heteroptera</taxon>
        <taxon>Panheteroptera</taxon>
        <taxon>Cimicomorpha</taxon>
        <taxon>Reduviidae</taxon>
        <taxon>Triatominae</taxon>
        <taxon>Triatoma</taxon>
    </lineage>
</organism>
<evidence type="ECO:0000256" key="3">
    <source>
        <dbReference type="ARBA" id="ARBA00022677"/>
    </source>
</evidence>
<dbReference type="Pfam" id="PF02845">
    <property type="entry name" value="CUE"/>
    <property type="match status" value="1"/>
</dbReference>
<evidence type="ECO:0000259" key="11">
    <source>
        <dbReference type="PROSITE" id="PS51140"/>
    </source>
</evidence>
<proteinExistence type="evidence at transcript level"/>
<dbReference type="SMART" id="SM00546">
    <property type="entry name" value="CUE"/>
    <property type="match status" value="1"/>
</dbReference>
<keyword evidence="12" id="KW-0012">Acyltransferase</keyword>
<dbReference type="Gene3D" id="1.10.8.10">
    <property type="entry name" value="DNA helicase RuvA subunit, C-terminal domain"/>
    <property type="match status" value="1"/>
</dbReference>
<dbReference type="GO" id="GO:0016746">
    <property type="term" value="F:acyltransferase activity"/>
    <property type="evidence" value="ECO:0007669"/>
    <property type="project" value="UniProtKB-KW"/>
</dbReference>
<evidence type="ECO:0000256" key="4">
    <source>
        <dbReference type="ARBA" id="ARBA00022824"/>
    </source>
</evidence>
<feature type="domain" description="CUE" evidence="11">
    <location>
        <begin position="298"/>
        <end position="340"/>
    </location>
</feature>
<sequence>MAIGGSNVDLKDIFEKERFPKSNWQYISLIVYFPFGLVLAILRFFIGLHACLVALLLSHTPFIRSVVLRMLCLVLGINVEQDNKQERDKSTRVIVSNCVTRFDYIAFHLTTDCLAHTKWDGIFPVSLAPGLQDFTQEGANNFVENLKSHLANNDRPVLLQPEETTSGKQCLLKFSTTPAEISDRVQPCAVIVERPLWANTATTVLGSSSSTDLFWFLFSPYTVFKLRYLNVMHRESEETNEAFTERMRSVIASALSVKTSSYTATDKAEYEKRYLDELNRPVLVTSPYATPVRQPSPELMRMSLQVQEVLPYVPRDVIIRDLSRTRSVDLTISNILEGVVSYTPLNLQQQASASQQPQQSRTQQTTTTSASSPVRPTEVVFSKSSQDRMISFKERKAKMIEEARRRYIEKKGLKGLD</sequence>
<dbReference type="GO" id="GO:0043130">
    <property type="term" value="F:ubiquitin binding"/>
    <property type="evidence" value="ECO:0007669"/>
    <property type="project" value="InterPro"/>
</dbReference>
<dbReference type="InterPro" id="IPR048056">
    <property type="entry name" value="AUP1_CUE"/>
</dbReference>
<evidence type="ECO:0000256" key="6">
    <source>
        <dbReference type="ARBA" id="ARBA00035634"/>
    </source>
</evidence>
<evidence type="ECO:0000256" key="10">
    <source>
        <dbReference type="SAM" id="Phobius"/>
    </source>
</evidence>
<evidence type="ECO:0000256" key="9">
    <source>
        <dbReference type="SAM" id="MobiDB-lite"/>
    </source>
</evidence>
<dbReference type="GO" id="GO:0036503">
    <property type="term" value="P:ERAD pathway"/>
    <property type="evidence" value="ECO:0007669"/>
    <property type="project" value="InterPro"/>
</dbReference>
<dbReference type="PANTHER" id="PTHR15486:SF96">
    <property type="entry name" value="LIPID DROPLET-REGULATING VLDL ASSEMBLY FACTOR AUP1"/>
    <property type="match status" value="1"/>
</dbReference>
<evidence type="ECO:0000256" key="1">
    <source>
        <dbReference type="ARBA" id="ARBA00004406"/>
    </source>
</evidence>
<dbReference type="GO" id="GO:0005789">
    <property type="term" value="C:endoplasmic reticulum membrane"/>
    <property type="evidence" value="ECO:0007669"/>
    <property type="project" value="UniProtKB-SubCell"/>
</dbReference>
<dbReference type="AlphaFoldDB" id="A0A023FAJ5"/>
<keyword evidence="4" id="KW-0256">Endoplasmic reticulum</keyword>
<evidence type="ECO:0000256" key="7">
    <source>
        <dbReference type="ARBA" id="ARBA00035685"/>
    </source>
</evidence>
<reference evidence="12" key="1">
    <citation type="journal article" date="2014" name="PLoS Negl. Trop. Dis.">
        <title>An updated insight into the Sialotranscriptome of Triatoma infestans: developmental stage and geographic variations.</title>
        <authorList>
            <person name="Schwarz A."/>
            <person name="Medrano-Mercado N."/>
            <person name="Schaub G.A."/>
            <person name="Struchiner C.J."/>
            <person name="Bargues M.D."/>
            <person name="Levy M.Z."/>
            <person name="Ribeiro J.M."/>
        </authorList>
    </citation>
    <scope>NUCLEOTIDE SEQUENCE</scope>
    <source>
        <strain evidence="12">Chile</strain>
        <tissue evidence="12">Salivary glands</tissue>
    </source>
</reference>
<keyword evidence="10" id="KW-0812">Transmembrane</keyword>
<keyword evidence="5 10" id="KW-0472">Membrane</keyword>
<dbReference type="CDD" id="cd14420">
    <property type="entry name" value="CUE_AUP1"/>
    <property type="match status" value="1"/>
</dbReference>
<keyword evidence="12" id="KW-0808">Transferase</keyword>
<comment type="subcellular location">
    <subcellularLocation>
        <location evidence="1">Endoplasmic reticulum membrane</location>
        <topology evidence="1">Peripheral membrane protein</topology>
    </subcellularLocation>
    <subcellularLocation>
        <location evidence="2">Lipid droplet</location>
    </subcellularLocation>
</comment>
<protein>
    <recommendedName>
        <fullName evidence="7">Lipid droplet-regulating VLDL assembly factor AUP1</fullName>
    </recommendedName>
    <alternativeName>
        <fullName evidence="8">Ancient ubiquitous protein 1</fullName>
    </alternativeName>
</protein>
<evidence type="ECO:0000313" key="12">
    <source>
        <dbReference type="EMBL" id="JAC17938.1"/>
    </source>
</evidence>
<dbReference type="PANTHER" id="PTHR15486">
    <property type="entry name" value="ANCIENT UBIQUITOUS PROTEIN"/>
    <property type="match status" value="1"/>
</dbReference>
<dbReference type="PROSITE" id="PS51140">
    <property type="entry name" value="CUE"/>
    <property type="match status" value="1"/>
</dbReference>
<name>A0A023FAJ5_TRIIF</name>
<dbReference type="GO" id="GO:0005811">
    <property type="term" value="C:lipid droplet"/>
    <property type="evidence" value="ECO:0007669"/>
    <property type="project" value="UniProtKB-SubCell"/>
</dbReference>
<feature type="region of interest" description="Disordered" evidence="9">
    <location>
        <begin position="350"/>
        <end position="386"/>
    </location>
</feature>
<evidence type="ECO:0000256" key="2">
    <source>
        <dbReference type="ARBA" id="ARBA00004502"/>
    </source>
</evidence>
<dbReference type="InterPro" id="IPR003892">
    <property type="entry name" value="CUE"/>
</dbReference>
<keyword evidence="3" id="KW-0551">Lipid droplet</keyword>
<evidence type="ECO:0000256" key="5">
    <source>
        <dbReference type="ARBA" id="ARBA00023136"/>
    </source>
</evidence>